<dbReference type="OrthoDB" id="10068969at2759"/>
<name>A0A9Q1CLQ3_HOLLE</name>
<protein>
    <recommendedName>
        <fullName evidence="1">DUF5641 domain-containing protein</fullName>
    </recommendedName>
</protein>
<evidence type="ECO:0000259" key="1">
    <source>
        <dbReference type="Pfam" id="PF18701"/>
    </source>
</evidence>
<dbReference type="Pfam" id="PF18701">
    <property type="entry name" value="DUF5641"/>
    <property type="match status" value="1"/>
</dbReference>
<dbReference type="Proteomes" id="UP001152320">
    <property type="component" value="Chromosome 1"/>
</dbReference>
<proteinExistence type="predicted"/>
<accession>A0A9Q1CLQ3</accession>
<feature type="domain" description="DUF5641" evidence="1">
    <location>
        <begin position="261"/>
        <end position="349"/>
    </location>
</feature>
<keyword evidence="3" id="KW-1185">Reference proteome</keyword>
<evidence type="ECO:0000313" key="3">
    <source>
        <dbReference type="Proteomes" id="UP001152320"/>
    </source>
</evidence>
<dbReference type="AlphaFoldDB" id="A0A9Q1CLQ3"/>
<evidence type="ECO:0000313" key="2">
    <source>
        <dbReference type="EMBL" id="KAJ8047912.1"/>
    </source>
</evidence>
<reference evidence="2" key="1">
    <citation type="submission" date="2021-10" db="EMBL/GenBank/DDBJ databases">
        <title>Tropical sea cucumber genome reveals ecological adaptation and Cuvierian tubules defense mechanism.</title>
        <authorList>
            <person name="Chen T."/>
        </authorList>
    </citation>
    <scope>NUCLEOTIDE SEQUENCE</scope>
    <source>
        <strain evidence="2">Nanhai2018</strain>
        <tissue evidence="2">Muscle</tissue>
    </source>
</reference>
<dbReference type="EMBL" id="JAIZAY010000001">
    <property type="protein sequence ID" value="KAJ8047912.1"/>
    <property type="molecule type" value="Genomic_DNA"/>
</dbReference>
<gene>
    <name evidence="2" type="ORF">HOLleu_00028</name>
</gene>
<comment type="caution">
    <text evidence="2">The sequence shown here is derived from an EMBL/GenBank/DDBJ whole genome shotgun (WGS) entry which is preliminary data.</text>
</comment>
<organism evidence="2 3">
    <name type="scientific">Holothuria leucospilota</name>
    <name type="common">Black long sea cucumber</name>
    <name type="synonym">Mertensiothuria leucospilota</name>
    <dbReference type="NCBI Taxonomy" id="206669"/>
    <lineage>
        <taxon>Eukaryota</taxon>
        <taxon>Metazoa</taxon>
        <taxon>Echinodermata</taxon>
        <taxon>Eleutherozoa</taxon>
        <taxon>Echinozoa</taxon>
        <taxon>Holothuroidea</taxon>
        <taxon>Aspidochirotacea</taxon>
        <taxon>Aspidochirotida</taxon>
        <taxon>Holothuriidae</taxon>
        <taxon>Holothuria</taxon>
    </lineage>
</organism>
<dbReference type="PANTHER" id="PTHR47331">
    <property type="entry name" value="PHD-TYPE DOMAIN-CONTAINING PROTEIN"/>
    <property type="match status" value="1"/>
</dbReference>
<dbReference type="PANTHER" id="PTHR47331:SF6">
    <property type="entry name" value="DOUBLECORTIN DOMAIN-CONTAINING PROTEIN"/>
    <property type="match status" value="1"/>
</dbReference>
<dbReference type="InterPro" id="IPR040676">
    <property type="entry name" value="DUF5641"/>
</dbReference>
<sequence length="364" mass="41624">MLPRQPRVEELQESQKIILKSVQKERFGKEIALLRAADNGKGRDQSYKRNNALRKLNPFLDEDGILRVGGRLRRSDLDLGGRHPILLPMSSHVFRLIASHFHNNVQHQGLHITMGAVRSGGFWIIGIHGLVRSIIDKCTTCKRLRAKPITQQMADLPKDRMETSPPFTNVGADVFGPWTIVTRRTRGVLQTSKGEHQLTHEVLVTFMAEAVAIVNSRPISYISSDANDPAPLTPNMLLTQKTDPLQPVADEFTRQDLYGRKRWRRVQYLADQFWVRWGKEYLQSLQPRQKWLHPQENVATGDVVLLKDRDVVRGSWPLARFVKTYESDDGKVRKVEVLVCSKGMRRNFTRPSSELVLIERANTS</sequence>